<accession>A0AAI8G6Y7</accession>
<keyword evidence="1" id="KW-0732">Signal</keyword>
<protein>
    <recommendedName>
        <fullName evidence="4">Toxin-antitoxin system YwqK family antitoxin</fullName>
    </recommendedName>
</protein>
<dbReference type="Gene3D" id="2.20.110.10">
    <property type="entry name" value="Histone H3 K4-specific methyltransferase SET7/9 N-terminal domain"/>
    <property type="match status" value="1"/>
</dbReference>
<dbReference type="AlphaFoldDB" id="A0AAI8G6Y7"/>
<reference evidence="2 3" key="1">
    <citation type="journal article" date="2016" name="J. Zhejiang Univ. Sci. B">
        <title>Antibiotic resistance mechanisms of Myroides sp.</title>
        <authorList>
            <person name="Hu S."/>
            <person name="Yuan S."/>
            <person name="Qu H."/>
            <person name="Jiang T."/>
            <person name="Zhou Y."/>
            <person name="Wang M."/>
            <person name="Ming D."/>
        </authorList>
    </citation>
    <scope>NUCLEOTIDE SEQUENCE [LARGE SCALE GENOMIC DNA]</scope>
    <source>
        <strain evidence="2 3">PR63039</strain>
    </source>
</reference>
<dbReference type="InterPro" id="IPR011652">
    <property type="entry name" value="MORN_2"/>
</dbReference>
<feature type="chain" id="PRO_5042506021" description="Toxin-antitoxin system YwqK family antitoxin" evidence="1">
    <location>
        <begin position="24"/>
        <end position="197"/>
    </location>
</feature>
<dbReference type="Pfam" id="PF07661">
    <property type="entry name" value="MORN_2"/>
    <property type="match status" value="5"/>
</dbReference>
<evidence type="ECO:0008006" key="4">
    <source>
        <dbReference type="Google" id="ProtNLM"/>
    </source>
</evidence>
<feature type="signal peptide" evidence="1">
    <location>
        <begin position="1"/>
        <end position="23"/>
    </location>
</feature>
<gene>
    <name evidence="2" type="ORF">AS202_05350</name>
</gene>
<dbReference type="Proteomes" id="UP000069030">
    <property type="component" value="Chromosome"/>
</dbReference>
<organism evidence="2 3">
    <name type="scientific">Myroides odoratimimus</name>
    <dbReference type="NCBI Taxonomy" id="76832"/>
    <lineage>
        <taxon>Bacteria</taxon>
        <taxon>Pseudomonadati</taxon>
        <taxon>Bacteroidota</taxon>
        <taxon>Flavobacteriia</taxon>
        <taxon>Flavobacteriales</taxon>
        <taxon>Flavobacteriaceae</taxon>
        <taxon>Myroides</taxon>
    </lineage>
</organism>
<evidence type="ECO:0000313" key="3">
    <source>
        <dbReference type="Proteomes" id="UP000069030"/>
    </source>
</evidence>
<name>A0AAI8G6Y7_9FLAO</name>
<dbReference type="EMBL" id="CP013690">
    <property type="protein sequence ID" value="ALU28296.1"/>
    <property type="molecule type" value="Genomic_DNA"/>
</dbReference>
<evidence type="ECO:0000313" key="2">
    <source>
        <dbReference type="EMBL" id="ALU28296.1"/>
    </source>
</evidence>
<dbReference type="RefSeq" id="WP_058700015.1">
    <property type="nucleotide sequence ID" value="NZ_CP013690.1"/>
</dbReference>
<sequence length="197" mass="23101">MNNKALFSILCTLLTCSITTVYGQEEAVLYQLDGKPLDGRIQQYNDYDIKVEDVTYKGGMRTGIRKTYYRNGVLFSEGKYVLGKLEGEYRTYYENGKTKGIYAYQEGLKEGISKFYDDDGKIEYETLFRNDKKELHHRFYDNGKIKYTTTYVEGIITQEDKFTTRGKLDQRSYYKNGKVIKIDYYENGKFSHGLNFE</sequence>
<proteinExistence type="predicted"/>
<dbReference type="SUPFAM" id="SSF82185">
    <property type="entry name" value="Histone H3 K4-specific methyltransferase SET7/9 N-terminal domain"/>
    <property type="match status" value="1"/>
</dbReference>
<evidence type="ECO:0000256" key="1">
    <source>
        <dbReference type="SAM" id="SignalP"/>
    </source>
</evidence>
<dbReference type="Gene3D" id="3.90.930.1">
    <property type="match status" value="1"/>
</dbReference>
<dbReference type="KEGG" id="mod:AS202_05350"/>